<accession>A0A1Y6B9V3</accession>
<dbReference type="AlphaFoldDB" id="A0A1Y6B9V3"/>
<sequence>MKLLLLMRNLMYLRNYEGLVRELAARGHRVTIGYEDARDKAPPEIKEAADRLAADCPTIELTGVPARADAWSVLAHQARVLRDYTRYQHPRYAAATRCAERAASLVHPTLRRLAFRGGRRSPERAERLAELAHRVEAALPEDPAVAAVIERDRPDLLLVTPLIDFGSTQVDYLKAAARRGIPTGLLVASWDNLTNKGLIPVLPDRVFVWNADQAEETASLHGVPRERVVVTGAQLFDDWFGRRPSQDRAAFCRDVGLDPGKPVVLYTCSSIFISRLESEFLVRWLGALRSSPDPLLREAGVLIRPHPGSTKRAAQWNDPRIAAFGRVVVRPASGGYPVTDENRRFYFDSIFHAAAVVGINTSAMLEAAIVGRPCFTIRDAETEQAQDGMLHFAYLTRYGFVRPAPDMAAHLAQLAAALRDGPDDPERAGSVEAFLRPQGLRRPATPILADAIEAMAGLQPQGLGLPETGAGLRAVLWPLARLFRLLSAQRTGKKWLREHPLLQRLRRLLSTAEADYSGNLWYRLRRVRRRGARLAAILLRLPAELLRHRSLRAAKQAAVAKTAGPQQRGGRPGA</sequence>
<proteinExistence type="predicted"/>
<gene>
    <name evidence="1" type="ORF">SAMN05428998_102184</name>
</gene>
<reference evidence="1 2" key="1">
    <citation type="submission" date="2017-04" db="EMBL/GenBank/DDBJ databases">
        <authorList>
            <person name="Afonso C.L."/>
            <person name="Miller P.J."/>
            <person name="Scott M.A."/>
            <person name="Spackman E."/>
            <person name="Goraichik I."/>
            <person name="Dimitrov K.M."/>
            <person name="Suarez D.L."/>
            <person name="Swayne D.E."/>
        </authorList>
    </citation>
    <scope>NUCLEOTIDE SEQUENCE [LARGE SCALE GENOMIC DNA]</scope>
    <source>
        <strain evidence="1 2">USBA 355</strain>
    </source>
</reference>
<dbReference type="Proteomes" id="UP000192917">
    <property type="component" value="Unassembled WGS sequence"/>
</dbReference>
<name>A0A1Y6B9V3_9PROT</name>
<evidence type="ECO:0000313" key="1">
    <source>
        <dbReference type="EMBL" id="SME98568.1"/>
    </source>
</evidence>
<dbReference type="STRING" id="560819.SAMN05428998_102184"/>
<evidence type="ECO:0000313" key="2">
    <source>
        <dbReference type="Proteomes" id="UP000192917"/>
    </source>
</evidence>
<dbReference type="SUPFAM" id="SSF53756">
    <property type="entry name" value="UDP-Glycosyltransferase/glycogen phosphorylase"/>
    <property type="match status" value="1"/>
</dbReference>
<dbReference type="EMBL" id="FWZX01000002">
    <property type="protein sequence ID" value="SME98568.1"/>
    <property type="molecule type" value="Genomic_DNA"/>
</dbReference>
<dbReference type="RefSeq" id="WP_085121254.1">
    <property type="nucleotide sequence ID" value="NZ_FWZX01000002.1"/>
</dbReference>
<keyword evidence="2" id="KW-1185">Reference proteome</keyword>
<protein>
    <submittedName>
        <fullName evidence="1">Uncharacterized protein</fullName>
    </submittedName>
</protein>
<organism evidence="1 2">
    <name type="scientific">Tistlia consotensis USBA 355</name>
    <dbReference type="NCBI Taxonomy" id="560819"/>
    <lineage>
        <taxon>Bacteria</taxon>
        <taxon>Pseudomonadati</taxon>
        <taxon>Pseudomonadota</taxon>
        <taxon>Alphaproteobacteria</taxon>
        <taxon>Rhodospirillales</taxon>
        <taxon>Rhodovibrionaceae</taxon>
        <taxon>Tistlia</taxon>
    </lineage>
</organism>